<dbReference type="SUPFAM" id="SSF141452">
    <property type="entry name" value="Hcp1-like"/>
    <property type="match status" value="1"/>
</dbReference>
<dbReference type="PANTHER" id="PTHR36152">
    <property type="entry name" value="CYTOPLASMIC PROTEIN-RELATED"/>
    <property type="match status" value="1"/>
</dbReference>
<evidence type="ECO:0000313" key="2">
    <source>
        <dbReference type="Proteomes" id="UP000663570"/>
    </source>
</evidence>
<name>A0ABX7MCL4_9RHOO</name>
<organism evidence="1 2">
    <name type="scientific">Niveibacterium microcysteis</name>
    <dbReference type="NCBI Taxonomy" id="2811415"/>
    <lineage>
        <taxon>Bacteria</taxon>
        <taxon>Pseudomonadati</taxon>
        <taxon>Pseudomonadota</taxon>
        <taxon>Betaproteobacteria</taxon>
        <taxon>Rhodocyclales</taxon>
        <taxon>Rhodocyclaceae</taxon>
        <taxon>Niveibacterium</taxon>
    </lineage>
</organism>
<dbReference type="EMBL" id="CP071060">
    <property type="protein sequence ID" value="QSI78993.1"/>
    <property type="molecule type" value="Genomic_DNA"/>
</dbReference>
<proteinExistence type="predicted"/>
<dbReference type="PANTHER" id="PTHR36152:SF1">
    <property type="entry name" value="UBIQUITIN-LIKE DOMAIN-CONTAINING PROTEIN"/>
    <property type="match status" value="1"/>
</dbReference>
<accession>A0ABX7MCL4</accession>
<dbReference type="Gene3D" id="2.30.110.20">
    <property type="entry name" value="Hcp1-like"/>
    <property type="match status" value="1"/>
</dbReference>
<dbReference type="InterPro" id="IPR053165">
    <property type="entry name" value="HSI-I_assembly_Hcp1"/>
</dbReference>
<dbReference type="Pfam" id="PF05638">
    <property type="entry name" value="T6SS_HCP"/>
    <property type="match status" value="1"/>
</dbReference>
<reference evidence="1 2" key="1">
    <citation type="submission" date="2021-02" db="EMBL/GenBank/DDBJ databases">
        <title>Niveibacterium changnyeongensis HC41.</title>
        <authorList>
            <person name="Kang M."/>
        </authorList>
    </citation>
    <scope>NUCLEOTIDE SEQUENCE [LARGE SCALE GENOMIC DNA]</scope>
    <source>
        <strain evidence="1 2">HC41</strain>
    </source>
</reference>
<keyword evidence="2" id="KW-1185">Reference proteome</keyword>
<protein>
    <submittedName>
        <fullName evidence="1">Type VI secretion system tube protein Hcp</fullName>
    </submittedName>
</protein>
<dbReference type="InterPro" id="IPR008514">
    <property type="entry name" value="T6SS_Hcp"/>
</dbReference>
<dbReference type="NCBIfam" id="TIGR03344">
    <property type="entry name" value="VI_effect_Hcp1"/>
    <property type="match status" value="1"/>
</dbReference>
<sequence>MSHRDMFVKIEGTKQGVIKGESVDPKHPDEIDVISWAWGMDASHEALGQRGGRTSLQELEITKRVDSATTALMAALRSNEVIKKLTLSVRKAGGVDALDYFTITLEKARITHHHIEGGLDADSTVLGEVFRVGFQKIAVEYQPQTKTGGSRGAMIFETDVQPD</sequence>
<dbReference type="InterPro" id="IPR036624">
    <property type="entry name" value="Hcp1-lik_sf"/>
</dbReference>
<gene>
    <name evidence="1" type="ORF">JY500_10430</name>
</gene>
<evidence type="ECO:0000313" key="1">
    <source>
        <dbReference type="EMBL" id="QSI78993.1"/>
    </source>
</evidence>
<dbReference type="RefSeq" id="WP_172199789.1">
    <property type="nucleotide sequence ID" value="NZ_CP071060.1"/>
</dbReference>
<dbReference type="Proteomes" id="UP000663570">
    <property type="component" value="Chromosome"/>
</dbReference>